<keyword evidence="1" id="KW-1133">Transmembrane helix</keyword>
<organism evidence="2 3">
    <name type="scientific">Poseidonocella sedimentorum</name>
    <dbReference type="NCBI Taxonomy" id="871652"/>
    <lineage>
        <taxon>Bacteria</taxon>
        <taxon>Pseudomonadati</taxon>
        <taxon>Pseudomonadota</taxon>
        <taxon>Alphaproteobacteria</taxon>
        <taxon>Rhodobacterales</taxon>
        <taxon>Roseobacteraceae</taxon>
        <taxon>Poseidonocella</taxon>
    </lineage>
</organism>
<dbReference type="EMBL" id="FOYI01000003">
    <property type="protein sequence ID" value="SFR03923.1"/>
    <property type="molecule type" value="Genomic_DNA"/>
</dbReference>
<feature type="transmembrane region" description="Helical" evidence="1">
    <location>
        <begin position="20"/>
        <end position="39"/>
    </location>
</feature>
<reference evidence="2 3" key="1">
    <citation type="submission" date="2016-10" db="EMBL/GenBank/DDBJ databases">
        <authorList>
            <person name="de Groot N.N."/>
        </authorList>
    </citation>
    <scope>NUCLEOTIDE SEQUENCE [LARGE SCALE GENOMIC DNA]</scope>
    <source>
        <strain evidence="3">KMM 9023,NRIC 0796,JCM 17311,KCTC 23692</strain>
    </source>
</reference>
<name>A0A1I6DEP9_9RHOB</name>
<dbReference type="Proteomes" id="UP000199302">
    <property type="component" value="Unassembled WGS sequence"/>
</dbReference>
<accession>A0A1I6DEP9</accession>
<proteinExistence type="predicted"/>
<protein>
    <submittedName>
        <fullName evidence="2">Uncharacterized protein</fullName>
    </submittedName>
</protein>
<dbReference type="STRING" id="871652.SAMN04515673_10386"/>
<sequence length="40" mass="4470">MFDHIRRILTHDRLAFAEDLIGVSALVTMLFVGLLLPGAF</sequence>
<keyword evidence="1" id="KW-0812">Transmembrane</keyword>
<gene>
    <name evidence="2" type="ORF">SAMN04515673_10386</name>
</gene>
<keyword evidence="1" id="KW-0472">Membrane</keyword>
<dbReference type="AlphaFoldDB" id="A0A1I6DEP9"/>
<dbReference type="RefSeq" id="WP_281248109.1">
    <property type="nucleotide sequence ID" value="NZ_FOYI01000003.1"/>
</dbReference>
<evidence type="ECO:0000313" key="2">
    <source>
        <dbReference type="EMBL" id="SFR03923.1"/>
    </source>
</evidence>
<keyword evidence="3" id="KW-1185">Reference proteome</keyword>
<evidence type="ECO:0000256" key="1">
    <source>
        <dbReference type="SAM" id="Phobius"/>
    </source>
</evidence>
<evidence type="ECO:0000313" key="3">
    <source>
        <dbReference type="Proteomes" id="UP000199302"/>
    </source>
</evidence>